<dbReference type="OrthoDB" id="8170117at2759"/>
<dbReference type="AlphaFoldDB" id="A0A9N8ZUZ7"/>
<dbReference type="Gene3D" id="1.20.140.30">
    <property type="entry name" value="MOB kinase activator"/>
    <property type="match status" value="1"/>
</dbReference>
<proteinExistence type="predicted"/>
<evidence type="ECO:0000256" key="1">
    <source>
        <dbReference type="PIRSR" id="PIRSR605301-1"/>
    </source>
</evidence>
<feature type="binding site" evidence="1">
    <location>
        <position position="160"/>
    </location>
    <ligand>
        <name>Zn(2+)</name>
        <dbReference type="ChEBI" id="CHEBI:29105"/>
    </ligand>
</feature>
<dbReference type="InterPro" id="IPR036703">
    <property type="entry name" value="MOB_kinase_act_sf"/>
</dbReference>
<keyword evidence="1" id="KW-0862">Zinc</keyword>
<dbReference type="Proteomes" id="UP000789706">
    <property type="component" value="Unassembled WGS sequence"/>
</dbReference>
<feature type="binding site" evidence="1">
    <location>
        <position position="83"/>
    </location>
    <ligand>
        <name>Zn(2+)</name>
        <dbReference type="ChEBI" id="CHEBI:29105"/>
    </ligand>
</feature>
<feature type="binding site" evidence="1">
    <location>
        <position position="78"/>
    </location>
    <ligand>
        <name>Zn(2+)</name>
        <dbReference type="ChEBI" id="CHEBI:29105"/>
    </ligand>
</feature>
<sequence>MSFWLGKKNPKSSRSRTSPTSRPLFLSPPFIEASLVEGSFKKFVVLPKYVDEDEWLAVNVFEFFNYLNMFYGTVTDFCTAMNCSTMSAGPGFEPYTWTDQNQKKSTKLPAPTYIDYVMTMVQNLINDENVFPTKAGREFPKDFQQTVRLIFKQCFRVFAHIYYHHYEQLLHLREEKHFNSLFAHFISFAKEFSLLPDKKELAPLEELISYMESKGRIC</sequence>
<organism evidence="3 4">
    <name type="scientific">Diversispora eburnea</name>
    <dbReference type="NCBI Taxonomy" id="1213867"/>
    <lineage>
        <taxon>Eukaryota</taxon>
        <taxon>Fungi</taxon>
        <taxon>Fungi incertae sedis</taxon>
        <taxon>Mucoromycota</taxon>
        <taxon>Glomeromycotina</taxon>
        <taxon>Glomeromycetes</taxon>
        <taxon>Diversisporales</taxon>
        <taxon>Diversisporaceae</taxon>
        <taxon>Diversispora</taxon>
    </lineage>
</organism>
<dbReference type="SMART" id="SM01388">
    <property type="entry name" value="Mob1_phocein"/>
    <property type="match status" value="1"/>
</dbReference>
<dbReference type="EMBL" id="CAJVPK010000430">
    <property type="protein sequence ID" value="CAG8509333.1"/>
    <property type="molecule type" value="Genomic_DNA"/>
</dbReference>
<dbReference type="SUPFAM" id="SSF101152">
    <property type="entry name" value="Mob1/phocein"/>
    <property type="match status" value="1"/>
</dbReference>
<evidence type="ECO:0000313" key="3">
    <source>
        <dbReference type="EMBL" id="CAG8509333.1"/>
    </source>
</evidence>
<dbReference type="Pfam" id="PF03637">
    <property type="entry name" value="Mob1_phocein"/>
    <property type="match status" value="1"/>
</dbReference>
<feature type="binding site" evidence="1">
    <location>
        <position position="165"/>
    </location>
    <ligand>
        <name>Zn(2+)</name>
        <dbReference type="ChEBI" id="CHEBI:29105"/>
    </ligand>
</feature>
<gene>
    <name evidence="3" type="ORF">DEBURN_LOCUS5091</name>
</gene>
<accession>A0A9N8ZUZ7</accession>
<keyword evidence="1" id="KW-0479">Metal-binding</keyword>
<feature type="region of interest" description="Disordered" evidence="2">
    <location>
        <begin position="1"/>
        <end position="22"/>
    </location>
</feature>
<name>A0A9N8ZUZ7_9GLOM</name>
<comment type="caution">
    <text evidence="3">The sequence shown here is derived from an EMBL/GenBank/DDBJ whole genome shotgun (WGS) entry which is preliminary data.</text>
</comment>
<evidence type="ECO:0000256" key="2">
    <source>
        <dbReference type="SAM" id="MobiDB-lite"/>
    </source>
</evidence>
<evidence type="ECO:0000313" key="4">
    <source>
        <dbReference type="Proteomes" id="UP000789706"/>
    </source>
</evidence>
<dbReference type="PANTHER" id="PTHR22599">
    <property type="entry name" value="MPS ONE BINDER KINASE ACTIVATOR-LIKE MOB"/>
    <property type="match status" value="1"/>
</dbReference>
<protein>
    <submittedName>
        <fullName evidence="3">6456_t:CDS:1</fullName>
    </submittedName>
</protein>
<reference evidence="3" key="1">
    <citation type="submission" date="2021-06" db="EMBL/GenBank/DDBJ databases">
        <authorList>
            <person name="Kallberg Y."/>
            <person name="Tangrot J."/>
            <person name="Rosling A."/>
        </authorList>
    </citation>
    <scope>NUCLEOTIDE SEQUENCE</scope>
    <source>
        <strain evidence="3">AZ414A</strain>
    </source>
</reference>
<keyword evidence="4" id="KW-1185">Reference proteome</keyword>
<dbReference type="InterPro" id="IPR005301">
    <property type="entry name" value="MOB_kinase_act_fam"/>
</dbReference>